<keyword evidence="2" id="KW-1185">Reference proteome</keyword>
<gene>
    <name evidence="1" type="ORF">PALI_a2235</name>
</gene>
<organism evidence="1 2">
    <name type="scientific">Pseudoalteromonas aliena SW19</name>
    <dbReference type="NCBI Taxonomy" id="1314866"/>
    <lineage>
        <taxon>Bacteria</taxon>
        <taxon>Pseudomonadati</taxon>
        <taxon>Pseudomonadota</taxon>
        <taxon>Gammaproteobacteria</taxon>
        <taxon>Alteromonadales</taxon>
        <taxon>Pseudoalteromonadaceae</taxon>
        <taxon>Pseudoalteromonas</taxon>
    </lineage>
</organism>
<reference evidence="1 2" key="1">
    <citation type="submission" date="2015-06" db="EMBL/GenBank/DDBJ databases">
        <title>Genome sequence of Pseudoalteromonas aliena.</title>
        <authorList>
            <person name="Xie B.-B."/>
            <person name="Rong J.-C."/>
            <person name="Qin Q.-L."/>
            <person name="Zhang Y.-Z."/>
        </authorList>
    </citation>
    <scope>NUCLEOTIDE SEQUENCE [LARGE SCALE GENOMIC DNA]</scope>
    <source>
        <strain evidence="1 2">SW19</strain>
    </source>
</reference>
<proteinExistence type="predicted"/>
<evidence type="ECO:0000313" key="1">
    <source>
        <dbReference type="EMBL" id="MBE0360273.1"/>
    </source>
</evidence>
<protein>
    <submittedName>
        <fullName evidence="1">Uncharacterized protein</fullName>
    </submittedName>
</protein>
<evidence type="ECO:0000313" key="2">
    <source>
        <dbReference type="Proteomes" id="UP000648482"/>
    </source>
</evidence>
<comment type="caution">
    <text evidence="1">The sequence shown here is derived from an EMBL/GenBank/DDBJ whole genome shotgun (WGS) entry which is preliminary data.</text>
</comment>
<dbReference type="Proteomes" id="UP000648482">
    <property type="component" value="Unassembled WGS sequence"/>
</dbReference>
<accession>A0ABR9E0Z0</accession>
<name>A0ABR9E0Z0_9GAMM</name>
<sequence>MKLKLTRFEGDNGSYIKLKAAILMQSPCIKNKNGDTT</sequence>
<dbReference type="EMBL" id="AQGU01000026">
    <property type="protein sequence ID" value="MBE0360273.1"/>
    <property type="molecule type" value="Genomic_DNA"/>
</dbReference>